<keyword evidence="5" id="KW-0234">DNA repair</keyword>
<evidence type="ECO:0000256" key="1">
    <source>
        <dbReference type="ARBA" id="ARBA00004123"/>
    </source>
</evidence>
<evidence type="ECO:0000256" key="6">
    <source>
        <dbReference type="SAM" id="Coils"/>
    </source>
</evidence>
<keyword evidence="3" id="KW-0677">Repeat</keyword>
<organism evidence="9 10">
    <name type="scientific">Elsinoe australis</name>
    <dbReference type="NCBI Taxonomy" id="40998"/>
    <lineage>
        <taxon>Eukaryota</taxon>
        <taxon>Fungi</taxon>
        <taxon>Dikarya</taxon>
        <taxon>Ascomycota</taxon>
        <taxon>Pezizomycotina</taxon>
        <taxon>Dothideomycetes</taxon>
        <taxon>Dothideomycetidae</taxon>
        <taxon>Myriangiales</taxon>
        <taxon>Elsinoaceae</taxon>
        <taxon>Elsinoe</taxon>
    </lineage>
</organism>
<evidence type="ECO:0000256" key="3">
    <source>
        <dbReference type="ARBA" id="ARBA00022737"/>
    </source>
</evidence>
<dbReference type="PANTHER" id="PTHR12891:SF0">
    <property type="entry name" value="MMS19 NUCLEOTIDE EXCISION REPAIR PROTEIN HOMOLOG"/>
    <property type="match status" value="1"/>
</dbReference>
<dbReference type="AlphaFoldDB" id="A0A2P7Z1Z3"/>
<comment type="caution">
    <text evidence="9">The sequence shown here is derived from an EMBL/GenBank/DDBJ whole genome shotgun (WGS) entry which is preliminary data.</text>
</comment>
<feature type="domain" description="MMS19 N-terminal" evidence="8">
    <location>
        <begin position="40"/>
        <end position="306"/>
    </location>
</feature>
<evidence type="ECO:0000313" key="10">
    <source>
        <dbReference type="Proteomes" id="UP000243723"/>
    </source>
</evidence>
<dbReference type="EMBL" id="NHZQ01000335">
    <property type="protein sequence ID" value="PSK42242.1"/>
    <property type="molecule type" value="Genomic_DNA"/>
</dbReference>
<dbReference type="Pfam" id="PF12460">
    <property type="entry name" value="MMS19_C"/>
    <property type="match status" value="1"/>
</dbReference>
<accession>A0A2P7Z1Z3</accession>
<evidence type="ECO:0000256" key="2">
    <source>
        <dbReference type="ARBA" id="ARBA00009340"/>
    </source>
</evidence>
<dbReference type="InterPro" id="IPR011989">
    <property type="entry name" value="ARM-like"/>
</dbReference>
<dbReference type="GO" id="GO:0097361">
    <property type="term" value="C:cytosolic [4Fe-4S] assembly targeting complex"/>
    <property type="evidence" value="ECO:0007669"/>
    <property type="project" value="UniProtKB-UniRule"/>
</dbReference>
<dbReference type="GO" id="GO:0006281">
    <property type="term" value="P:DNA repair"/>
    <property type="evidence" value="ECO:0007669"/>
    <property type="project" value="UniProtKB-UniRule"/>
</dbReference>
<reference evidence="9 10" key="1">
    <citation type="submission" date="2017-05" db="EMBL/GenBank/DDBJ databases">
        <title>Draft genome sequence of Elsinoe australis.</title>
        <authorList>
            <person name="Cheng Q."/>
        </authorList>
    </citation>
    <scope>NUCLEOTIDE SEQUENCE [LARGE SCALE GENOMIC DNA]</scope>
    <source>
        <strain evidence="9 10">NL1</strain>
    </source>
</reference>
<evidence type="ECO:0000256" key="5">
    <source>
        <dbReference type="RuleBase" id="RU367072"/>
    </source>
</evidence>
<keyword evidence="5" id="KW-0227">DNA damage</keyword>
<keyword evidence="4 5" id="KW-0539">Nucleus</keyword>
<protein>
    <recommendedName>
        <fullName evidence="5">MMS19 nucleotide excision repair protein</fullName>
    </recommendedName>
</protein>
<dbReference type="InterPro" id="IPR039920">
    <property type="entry name" value="MMS19"/>
</dbReference>
<dbReference type="InterPro" id="IPR029240">
    <property type="entry name" value="MMS19_N"/>
</dbReference>
<dbReference type="Proteomes" id="UP000243723">
    <property type="component" value="Unassembled WGS sequence"/>
</dbReference>
<evidence type="ECO:0000259" key="8">
    <source>
        <dbReference type="Pfam" id="PF14500"/>
    </source>
</evidence>
<evidence type="ECO:0000256" key="4">
    <source>
        <dbReference type="ARBA" id="ARBA00023242"/>
    </source>
</evidence>
<dbReference type="OrthoDB" id="342900at2759"/>
<evidence type="ECO:0000313" key="9">
    <source>
        <dbReference type="EMBL" id="PSK42242.1"/>
    </source>
</evidence>
<comment type="similarity">
    <text evidence="2 5">Belongs to the MET18/MMS19 family.</text>
</comment>
<feature type="domain" description="MMS19 C-terminal" evidence="7">
    <location>
        <begin position="556"/>
        <end position="976"/>
    </location>
</feature>
<comment type="function">
    <text evidence="5">Key component of the cytosolic iron-sulfur protein assembly (CIA) complex, a multiprotein complex that mediates the incorporation of iron-sulfur cluster into apoproteins specifically involved in DNA metabolism and genomic integrity. In the CIA complex, MMS19 acts as an adapter between early-acting CIA components and a subset of cellular target iron-sulfur proteins.</text>
</comment>
<dbReference type="GO" id="GO:0016226">
    <property type="term" value="P:iron-sulfur cluster assembly"/>
    <property type="evidence" value="ECO:0007669"/>
    <property type="project" value="UniProtKB-UniRule"/>
</dbReference>
<dbReference type="InterPro" id="IPR016024">
    <property type="entry name" value="ARM-type_fold"/>
</dbReference>
<dbReference type="GO" id="GO:0005634">
    <property type="term" value="C:nucleus"/>
    <property type="evidence" value="ECO:0007669"/>
    <property type="project" value="UniProtKB-SubCell"/>
</dbReference>
<gene>
    <name evidence="9" type="ORF">B9Z65_4156</name>
</gene>
<dbReference type="Pfam" id="PF14500">
    <property type="entry name" value="MMS19_N"/>
    <property type="match status" value="1"/>
</dbReference>
<comment type="subcellular location">
    <subcellularLocation>
        <location evidence="1 5">Nucleus</location>
    </subcellularLocation>
</comment>
<dbReference type="PANTHER" id="PTHR12891">
    <property type="entry name" value="DNA REPAIR/TRANSCRIPTION PROTEIN MET18/MMS19"/>
    <property type="match status" value="1"/>
</dbReference>
<keyword evidence="6" id="KW-0175">Coiled coil</keyword>
<dbReference type="InterPro" id="IPR024687">
    <property type="entry name" value="MMS19_C"/>
</dbReference>
<dbReference type="GO" id="GO:0051604">
    <property type="term" value="P:protein maturation"/>
    <property type="evidence" value="ECO:0007669"/>
    <property type="project" value="UniProtKB-UniRule"/>
</dbReference>
<keyword evidence="10" id="KW-1185">Reference proteome</keyword>
<name>A0A2P7Z1Z3_9PEZI</name>
<dbReference type="SUPFAM" id="SSF48371">
    <property type="entry name" value="ARM repeat"/>
    <property type="match status" value="1"/>
</dbReference>
<sequence length="1029" mass="113564">MSDIQLYLVEATKNKDEARRIAQETAAKLERKQIQLLALVESIGEYINSEDATLRSHSLAFLADVLDALPLRALSLQHRMLLTEFVLSRIQDDSEGTASCAKALMALEKMGKWDAETVKKIVSTMIESTNPLKQFKLQADRYAILQLLDLLLAKYRKAVNERAEDDFDFIANFVSYFEGEKDPRNLMIVFSVVLVPMTEWNLGPSTQDMFDLVFNYFPITFKPPPGDPFGITAQDLKDRLRACISSNSDFAPYSFPALLDKLDSSSMNTKRDVLQALIACIGNYEPRTISLYSVTLWDALKFEILNEQEQDLADSSLEALALIARQLPLASEGALTAYLKPIVKECNEHLEDAPTKQSEAAGKILNGVAKSTPDIADFIIKGVVPALLILFQSSESIAKRRGLVEVLNKLLEAVETVSAQWQTRDGDGIITKDRATAHALQAFTQEFVNILLQAVMSAPKSEVSFRLFSLQGLELMLKIRQLLSTSDTERILDACTDIIIGEASGSNDEIKAGAVNTIIAAARQHPKTATEKALPALVAQLPDNPEPGIFTYEAALEVLAKLSVEPTLADTVIVRLKNKLNAAKRQNAPRTYILGLLTAFLFIFTNGSPSREDGALRLTYFTETIQPLMEEAIGLAKAENPLLSSEVCVDIIGRIITIVLRDQTQHSQNQVFTTVEKIFDTLQAQESTPEAAAQHKRGSKLGVIASLYLHASFKPALYQDEVPEELLKTLIDISLEEDNTSLIHTSALRHVTLVVNKFVPPTSLETVINRVKSGLLDLSSVTSSNEVSLLFAVAKGLIISGKNSKLASQISSQLLGLLESKQFGAIAAECFGRLMAADDLLIKDNHCNISGLYKQRTYNQCYSAITASVKTADQDSKQNYLIAMSGILRNLPYEIIRPSLSTISPLLLQSLDLKDLSHHKVKASALVTTEAVLVHDPEILSEHAASLITRLLNSSDAPANHEEVRAGALRCLKLLPAQFKQETVIPHRRHVIRKLLLPLDDKKRSVRSEGVRCRSAWLALDQEDDEDDG</sequence>
<proteinExistence type="inferred from homology"/>
<dbReference type="STRING" id="40998.A0A2P7Z1Z3"/>
<evidence type="ECO:0000259" key="7">
    <source>
        <dbReference type="Pfam" id="PF12460"/>
    </source>
</evidence>
<dbReference type="Gene3D" id="1.25.10.10">
    <property type="entry name" value="Leucine-rich Repeat Variant"/>
    <property type="match status" value="2"/>
</dbReference>
<feature type="coiled-coil region" evidence="6">
    <location>
        <begin position="8"/>
        <end position="35"/>
    </location>
</feature>